<reference evidence="3 4" key="1">
    <citation type="submission" date="2017-10" db="EMBL/GenBank/DDBJ databases">
        <title>Draft genome of actinobacteria isolated from guarana (Paullinia cupana (Mart.) Ducke.</title>
        <authorList>
            <person name="Siqueira K.A."/>
            <person name="Liotti R.G."/>
            <person name="Mendes T.A."/>
            <person name="Soares M.A."/>
        </authorList>
    </citation>
    <scope>NUCLEOTIDE SEQUENCE [LARGE SCALE GENOMIC DNA]</scope>
    <source>
        <strain evidence="3 4">199</strain>
    </source>
</reference>
<accession>A0A426S885</accession>
<name>A0A426S885_9ACTN</name>
<feature type="compositionally biased region" description="Basic and acidic residues" evidence="1">
    <location>
        <begin position="38"/>
        <end position="47"/>
    </location>
</feature>
<organism evidence="3 4">
    <name type="scientific">Streptomyces griseofuscus</name>
    <dbReference type="NCBI Taxonomy" id="146922"/>
    <lineage>
        <taxon>Bacteria</taxon>
        <taxon>Bacillati</taxon>
        <taxon>Actinomycetota</taxon>
        <taxon>Actinomycetes</taxon>
        <taxon>Kitasatosporales</taxon>
        <taxon>Streptomycetaceae</taxon>
        <taxon>Streptomyces</taxon>
    </lineage>
</organism>
<evidence type="ECO:0000259" key="2">
    <source>
        <dbReference type="Pfam" id="PF13349"/>
    </source>
</evidence>
<feature type="domain" description="DUF4097" evidence="2">
    <location>
        <begin position="100"/>
        <end position="244"/>
    </location>
</feature>
<evidence type="ECO:0000256" key="1">
    <source>
        <dbReference type="SAM" id="MobiDB-lite"/>
    </source>
</evidence>
<evidence type="ECO:0000313" key="4">
    <source>
        <dbReference type="Proteomes" id="UP000276379"/>
    </source>
</evidence>
<dbReference type="AlphaFoldDB" id="A0A426S885"/>
<dbReference type="Proteomes" id="UP000276379">
    <property type="component" value="Unassembled WGS sequence"/>
</dbReference>
<feature type="compositionally biased region" description="Basic residues" evidence="1">
    <location>
        <begin position="49"/>
        <end position="68"/>
    </location>
</feature>
<keyword evidence="4" id="KW-1185">Reference proteome</keyword>
<dbReference type="EMBL" id="PDES01000006">
    <property type="protein sequence ID" value="RRQ86369.1"/>
    <property type="molecule type" value="Genomic_DNA"/>
</dbReference>
<protein>
    <recommendedName>
        <fullName evidence="2">DUF4097 domain-containing protein</fullName>
    </recommendedName>
</protein>
<evidence type="ECO:0000313" key="3">
    <source>
        <dbReference type="EMBL" id="RRQ86369.1"/>
    </source>
</evidence>
<dbReference type="InterPro" id="IPR025164">
    <property type="entry name" value="Toastrack_DUF4097"/>
</dbReference>
<dbReference type="Pfam" id="PF13349">
    <property type="entry name" value="DUF4097"/>
    <property type="match status" value="1"/>
</dbReference>
<gene>
    <name evidence="3" type="ORF">CQW44_15545</name>
</gene>
<proteinExistence type="predicted"/>
<feature type="region of interest" description="Disordered" evidence="1">
    <location>
        <begin position="1"/>
        <end position="77"/>
    </location>
</feature>
<sequence>MLPTPRTAGTPARDRAAPFRPVPPRAGTAPESRAGAGEPRRAGENRARSAPRPRRKRNRPGTSHRRPAHAPVAKAAQQTTVEYAGGALRIDTPAGDRHLGPTGAVEVTVKLPAGSRVDAKTAGAELRAVGRLGDVAFDGAYRRIKLDETASLQLTAVDGDIEVGRLGGPAKISTAHGDIQITEATHGTVVLRTRSGDITIGAAPGTSATLDAGTTHGRISNTLRNDGTPALDIHATTAHGDITARSI</sequence>
<comment type="caution">
    <text evidence="3">The sequence shown here is derived from an EMBL/GenBank/DDBJ whole genome shotgun (WGS) entry which is preliminary data.</text>
</comment>